<dbReference type="Gene3D" id="3.40.50.1000">
    <property type="entry name" value="HAD superfamily/HAD-like"/>
    <property type="match status" value="1"/>
</dbReference>
<evidence type="ECO:0000313" key="5">
    <source>
        <dbReference type="Proteomes" id="UP000015354"/>
    </source>
</evidence>
<keyword evidence="5" id="KW-1185">Reference proteome</keyword>
<dbReference type="OrthoDB" id="27226at2759"/>
<gene>
    <name evidence="4" type="ORF">STCU_05136</name>
</gene>
<dbReference type="Proteomes" id="UP000015354">
    <property type="component" value="Unassembled WGS sequence"/>
</dbReference>
<dbReference type="InterPro" id="IPR023214">
    <property type="entry name" value="HAD_sf"/>
</dbReference>
<evidence type="ECO:0000256" key="3">
    <source>
        <dbReference type="ARBA" id="ARBA00022842"/>
    </source>
</evidence>
<dbReference type="InterPro" id="IPR036412">
    <property type="entry name" value="HAD-like_sf"/>
</dbReference>
<evidence type="ECO:0000256" key="2">
    <source>
        <dbReference type="ARBA" id="ARBA00022801"/>
    </source>
</evidence>
<dbReference type="GO" id="GO:0016787">
    <property type="term" value="F:hydrolase activity"/>
    <property type="evidence" value="ECO:0007669"/>
    <property type="project" value="UniProtKB-KW"/>
</dbReference>
<dbReference type="Pfam" id="PF08282">
    <property type="entry name" value="Hydrolase_3"/>
    <property type="match status" value="1"/>
</dbReference>
<name>S9UHL8_9TRYP</name>
<accession>S9UHL8</accession>
<keyword evidence="2" id="KW-0378">Hydrolase</keyword>
<sequence length="94" mass="10500">MARKELGNEGDKEEAVRQKVEACMRQSIAFGDDLNDKSMLVNVGRGFVMANANPKLKQETAQAPFQNQLEVIGNNADDSVCRKIRELFDLSERA</sequence>
<organism evidence="4 5">
    <name type="scientific">Strigomonas culicis</name>
    <dbReference type="NCBI Taxonomy" id="28005"/>
    <lineage>
        <taxon>Eukaryota</taxon>
        <taxon>Discoba</taxon>
        <taxon>Euglenozoa</taxon>
        <taxon>Kinetoplastea</taxon>
        <taxon>Metakinetoplastina</taxon>
        <taxon>Trypanosomatida</taxon>
        <taxon>Trypanosomatidae</taxon>
        <taxon>Strigomonadinae</taxon>
        <taxon>Strigomonas</taxon>
    </lineage>
</organism>
<evidence type="ECO:0000256" key="1">
    <source>
        <dbReference type="ARBA" id="ARBA00001946"/>
    </source>
</evidence>
<keyword evidence="3" id="KW-0460">Magnesium</keyword>
<comment type="caution">
    <text evidence="4">The sequence shown here is derived from an EMBL/GenBank/DDBJ whole genome shotgun (WGS) entry which is preliminary data.</text>
</comment>
<dbReference type="PANTHER" id="PTHR47267">
    <property type="match status" value="1"/>
</dbReference>
<dbReference type="EMBL" id="ATMH01005136">
    <property type="protein sequence ID" value="EPY28428.1"/>
    <property type="molecule type" value="Genomic_DNA"/>
</dbReference>
<protein>
    <submittedName>
        <fullName evidence="4">Uncharacterized protein</fullName>
    </submittedName>
</protein>
<reference evidence="4 5" key="1">
    <citation type="journal article" date="2013" name="PLoS ONE">
        <title>Predicting the Proteins of Angomonas deanei, Strigomonas culicis and Their Respective Endosymbionts Reveals New Aspects of the Trypanosomatidae Family.</title>
        <authorList>
            <person name="Motta M.C."/>
            <person name="Martins A.C."/>
            <person name="de Souza S.S."/>
            <person name="Catta-Preta C.M."/>
            <person name="Silva R."/>
            <person name="Klein C.C."/>
            <person name="de Almeida L.G."/>
            <person name="de Lima Cunha O."/>
            <person name="Ciapina L.P."/>
            <person name="Brocchi M."/>
            <person name="Colabardini A.C."/>
            <person name="de Araujo Lima B."/>
            <person name="Machado C.R."/>
            <person name="de Almeida Soares C.M."/>
            <person name="Probst C.M."/>
            <person name="de Menezes C.B."/>
            <person name="Thompson C.E."/>
            <person name="Bartholomeu D.C."/>
            <person name="Gradia D.F."/>
            <person name="Pavoni D.P."/>
            <person name="Grisard E.C."/>
            <person name="Fantinatti-Garboggini F."/>
            <person name="Marchini F.K."/>
            <person name="Rodrigues-Luiz G.F."/>
            <person name="Wagner G."/>
            <person name="Goldman G.H."/>
            <person name="Fietto J.L."/>
            <person name="Elias M.C."/>
            <person name="Goldman M.H."/>
            <person name="Sagot M.F."/>
            <person name="Pereira M."/>
            <person name="Stoco P.H."/>
            <person name="de Mendonca-Neto R.P."/>
            <person name="Teixeira S.M."/>
            <person name="Maciel T.E."/>
            <person name="de Oliveira Mendes T.A."/>
            <person name="Urmenyi T.P."/>
            <person name="de Souza W."/>
            <person name="Schenkman S."/>
            <person name="de Vasconcelos A.T."/>
        </authorList>
    </citation>
    <scope>NUCLEOTIDE SEQUENCE [LARGE SCALE GENOMIC DNA]</scope>
</reference>
<dbReference type="SUPFAM" id="SSF56784">
    <property type="entry name" value="HAD-like"/>
    <property type="match status" value="1"/>
</dbReference>
<proteinExistence type="predicted"/>
<evidence type="ECO:0000313" key="4">
    <source>
        <dbReference type="EMBL" id="EPY28428.1"/>
    </source>
</evidence>
<comment type="cofactor">
    <cofactor evidence="1">
        <name>Mg(2+)</name>
        <dbReference type="ChEBI" id="CHEBI:18420"/>
    </cofactor>
</comment>
<dbReference type="PANTHER" id="PTHR47267:SF4">
    <property type="entry name" value="PYRIDOXAL PHOSPHATE PHOSPHATASE YIGL"/>
    <property type="match status" value="1"/>
</dbReference>
<dbReference type="AlphaFoldDB" id="S9UHL8"/>